<reference evidence="4" key="1">
    <citation type="submission" date="2017-10" db="EMBL/GenBank/DDBJ databases">
        <title>Rapid genome shrinkage in a self-fertile nematode reveals novel sperm competition proteins.</title>
        <authorList>
            <person name="Yin D."/>
            <person name="Schwarz E.M."/>
            <person name="Thomas C.G."/>
            <person name="Felde R.L."/>
            <person name="Korf I.F."/>
            <person name="Cutter A.D."/>
            <person name="Schartner C.M."/>
            <person name="Ralston E.J."/>
            <person name="Meyer B.J."/>
            <person name="Haag E.S."/>
        </authorList>
    </citation>
    <scope>NUCLEOTIDE SEQUENCE [LARGE SCALE GENOMIC DNA]</scope>
    <source>
        <strain evidence="4">JU1422</strain>
    </source>
</reference>
<organism evidence="3 4">
    <name type="scientific">Caenorhabditis nigoni</name>
    <dbReference type="NCBI Taxonomy" id="1611254"/>
    <lineage>
        <taxon>Eukaryota</taxon>
        <taxon>Metazoa</taxon>
        <taxon>Ecdysozoa</taxon>
        <taxon>Nematoda</taxon>
        <taxon>Chromadorea</taxon>
        <taxon>Rhabditida</taxon>
        <taxon>Rhabditina</taxon>
        <taxon>Rhabditomorpha</taxon>
        <taxon>Rhabditoidea</taxon>
        <taxon>Rhabditidae</taxon>
        <taxon>Peloderinae</taxon>
        <taxon>Caenorhabditis</taxon>
    </lineage>
</organism>
<protein>
    <submittedName>
        <fullName evidence="3">Uncharacterized protein</fullName>
    </submittedName>
</protein>
<dbReference type="Proteomes" id="UP000230233">
    <property type="component" value="Chromosome IV"/>
</dbReference>
<evidence type="ECO:0000256" key="1">
    <source>
        <dbReference type="SAM" id="MobiDB-lite"/>
    </source>
</evidence>
<dbReference type="OrthoDB" id="10344266at2759"/>
<sequence length="186" mass="20634">MKLFILLAVFGVSVLESSITGPPQIVRFTRHRGPFHSFGTRPTPVDASLVNVHHSESSYRPITKQPTFDKHAKPFTINPWGPLSPYIHHTKAPLNLHVTGKPPRSGITPKEEIFHNGGVTPKITVSHFELSDVVTRKDKAPSITKSPHIVPDQVGMTHASGKPYPRPTYQPRETKTLLTNCPCCHC</sequence>
<evidence type="ECO:0000313" key="3">
    <source>
        <dbReference type="EMBL" id="PIC33805.1"/>
    </source>
</evidence>
<keyword evidence="4" id="KW-1185">Reference proteome</keyword>
<gene>
    <name evidence="3" type="primary">Cnig_chr_IV.g13657</name>
    <name evidence="3" type="ORF">B9Z55_013657</name>
</gene>
<feature type="signal peptide" evidence="2">
    <location>
        <begin position="1"/>
        <end position="17"/>
    </location>
</feature>
<proteinExistence type="predicted"/>
<accession>A0A2G5U2N6</accession>
<feature type="region of interest" description="Disordered" evidence="1">
    <location>
        <begin position="139"/>
        <end position="171"/>
    </location>
</feature>
<dbReference type="AlphaFoldDB" id="A0A2G5U2N6"/>
<evidence type="ECO:0000256" key="2">
    <source>
        <dbReference type="SAM" id="SignalP"/>
    </source>
</evidence>
<keyword evidence="2" id="KW-0732">Signal</keyword>
<comment type="caution">
    <text evidence="3">The sequence shown here is derived from an EMBL/GenBank/DDBJ whole genome shotgun (WGS) entry which is preliminary data.</text>
</comment>
<feature type="chain" id="PRO_5013667224" evidence="2">
    <location>
        <begin position="18"/>
        <end position="186"/>
    </location>
</feature>
<name>A0A2G5U2N6_9PELO</name>
<dbReference type="EMBL" id="PDUG01000004">
    <property type="protein sequence ID" value="PIC33805.1"/>
    <property type="molecule type" value="Genomic_DNA"/>
</dbReference>
<evidence type="ECO:0000313" key="4">
    <source>
        <dbReference type="Proteomes" id="UP000230233"/>
    </source>
</evidence>